<dbReference type="GO" id="GO:0000455">
    <property type="term" value="P:enzyme-directed rRNA pseudouridine synthesis"/>
    <property type="evidence" value="ECO:0007669"/>
    <property type="project" value="UniProtKB-ARBA"/>
</dbReference>
<keyword evidence="7" id="KW-1185">Reference proteome</keyword>
<dbReference type="InterPro" id="IPR050343">
    <property type="entry name" value="RsuA_PseudoU_synthase"/>
</dbReference>
<dbReference type="Pfam" id="PF00849">
    <property type="entry name" value="PseudoU_synth_2"/>
    <property type="match status" value="1"/>
</dbReference>
<protein>
    <recommendedName>
        <fullName evidence="4">Pseudouridine synthase</fullName>
        <ecNumber evidence="4">5.4.99.-</ecNumber>
    </recommendedName>
</protein>
<organism evidence="6 7">
    <name type="scientific">Sporobacter termitidis DSM 10068</name>
    <dbReference type="NCBI Taxonomy" id="1123282"/>
    <lineage>
        <taxon>Bacteria</taxon>
        <taxon>Bacillati</taxon>
        <taxon>Bacillota</taxon>
        <taxon>Clostridia</taxon>
        <taxon>Eubacteriales</taxon>
        <taxon>Oscillospiraceae</taxon>
        <taxon>Sporobacter</taxon>
    </lineage>
</organism>
<dbReference type="InterPro" id="IPR020103">
    <property type="entry name" value="PsdUridine_synth_cat_dom_sf"/>
</dbReference>
<dbReference type="SUPFAM" id="SSF55174">
    <property type="entry name" value="Alpha-L RNA-binding motif"/>
    <property type="match status" value="1"/>
</dbReference>
<dbReference type="SUPFAM" id="SSF55120">
    <property type="entry name" value="Pseudouridine synthase"/>
    <property type="match status" value="1"/>
</dbReference>
<dbReference type="CDD" id="cd02870">
    <property type="entry name" value="PseudoU_synth_RsuA_like"/>
    <property type="match status" value="1"/>
</dbReference>
<dbReference type="GO" id="GO:0120159">
    <property type="term" value="F:rRNA pseudouridine synthase activity"/>
    <property type="evidence" value="ECO:0007669"/>
    <property type="project" value="UniProtKB-ARBA"/>
</dbReference>
<dbReference type="NCBIfam" id="TIGR00093">
    <property type="entry name" value="pseudouridine synthase"/>
    <property type="match status" value="1"/>
</dbReference>
<dbReference type="PANTHER" id="PTHR47683">
    <property type="entry name" value="PSEUDOURIDINE SYNTHASE FAMILY PROTEIN-RELATED"/>
    <property type="match status" value="1"/>
</dbReference>
<dbReference type="OrthoDB" id="9807213at2"/>
<dbReference type="CDD" id="cd00165">
    <property type="entry name" value="S4"/>
    <property type="match status" value="1"/>
</dbReference>
<dbReference type="InterPro" id="IPR042092">
    <property type="entry name" value="PsdUridine_s_RsuA/RluB/E/F_cat"/>
</dbReference>
<dbReference type="Proteomes" id="UP000183995">
    <property type="component" value="Unassembled WGS sequence"/>
</dbReference>
<evidence type="ECO:0000313" key="6">
    <source>
        <dbReference type="EMBL" id="SHH50853.1"/>
    </source>
</evidence>
<dbReference type="InterPro" id="IPR006145">
    <property type="entry name" value="PsdUridine_synth_RsuA/RluA"/>
</dbReference>
<comment type="similarity">
    <text evidence="1 4">Belongs to the pseudouridine synthase RsuA family.</text>
</comment>
<name>A0A1M5TKI3_9FIRM</name>
<dbReference type="EC" id="5.4.99.-" evidence="4"/>
<feature type="domain" description="RNA-binding S4" evidence="5">
    <location>
        <begin position="3"/>
        <end position="60"/>
    </location>
</feature>
<keyword evidence="3" id="KW-0694">RNA-binding</keyword>
<dbReference type="STRING" id="1123282.SAMN02745823_00117"/>
<accession>A0A1M5TKI3</accession>
<evidence type="ECO:0000256" key="4">
    <source>
        <dbReference type="RuleBase" id="RU003887"/>
    </source>
</evidence>
<gene>
    <name evidence="6" type="ORF">SAMN02745823_00117</name>
</gene>
<proteinExistence type="inferred from homology"/>
<reference evidence="6 7" key="1">
    <citation type="submission" date="2016-11" db="EMBL/GenBank/DDBJ databases">
        <authorList>
            <person name="Jaros S."/>
            <person name="Januszkiewicz K."/>
            <person name="Wedrychowicz H."/>
        </authorList>
    </citation>
    <scope>NUCLEOTIDE SEQUENCE [LARGE SCALE GENOMIC DNA]</scope>
    <source>
        <strain evidence="6 7">DSM 10068</strain>
    </source>
</reference>
<dbReference type="SMART" id="SM00363">
    <property type="entry name" value="S4"/>
    <property type="match status" value="1"/>
</dbReference>
<dbReference type="InterPro" id="IPR036986">
    <property type="entry name" value="S4_RNA-bd_sf"/>
</dbReference>
<evidence type="ECO:0000256" key="1">
    <source>
        <dbReference type="ARBA" id="ARBA00008348"/>
    </source>
</evidence>
<dbReference type="AlphaFoldDB" id="A0A1M5TKI3"/>
<dbReference type="InterPro" id="IPR002942">
    <property type="entry name" value="S4_RNA-bd"/>
</dbReference>
<dbReference type="Pfam" id="PF01479">
    <property type="entry name" value="S4"/>
    <property type="match status" value="1"/>
</dbReference>
<evidence type="ECO:0000256" key="2">
    <source>
        <dbReference type="ARBA" id="ARBA00023235"/>
    </source>
</evidence>
<dbReference type="Gene3D" id="3.30.70.580">
    <property type="entry name" value="Pseudouridine synthase I, catalytic domain, N-terminal subdomain"/>
    <property type="match status" value="1"/>
</dbReference>
<dbReference type="PROSITE" id="PS50889">
    <property type="entry name" value="S4"/>
    <property type="match status" value="1"/>
</dbReference>
<keyword evidence="2 4" id="KW-0413">Isomerase</keyword>
<dbReference type="InterPro" id="IPR018496">
    <property type="entry name" value="PsdUridine_synth_RsuA/RluB_CS"/>
</dbReference>
<dbReference type="PANTHER" id="PTHR47683:SF2">
    <property type="entry name" value="RNA-BINDING S4 DOMAIN-CONTAINING PROTEIN"/>
    <property type="match status" value="1"/>
</dbReference>
<dbReference type="FunFam" id="3.10.290.10:FF:000003">
    <property type="entry name" value="Pseudouridine synthase"/>
    <property type="match status" value="1"/>
</dbReference>
<dbReference type="InterPro" id="IPR000748">
    <property type="entry name" value="PsdUridine_synth_RsuA/RluB/E/F"/>
</dbReference>
<dbReference type="Gene3D" id="3.30.70.1560">
    <property type="entry name" value="Alpha-L RNA-binding motif"/>
    <property type="match status" value="1"/>
</dbReference>
<dbReference type="Gene3D" id="3.10.290.10">
    <property type="entry name" value="RNA-binding S4 domain"/>
    <property type="match status" value="1"/>
</dbReference>
<sequence length="241" mass="26589">MQERLQKILSAHGVASRRESEKLIGDGRVRVNGVTAVLGQSADESTDRIEVDRRPLRTAPDKVYIMLNKPRGYVTTMKDEQGRKNVSELVRGCKARVYPVGRLDLNSEGLLIMTNDGALTNLLTHPSHEKSKTYLVRVRGDAADAAERLSAPMTLDGVQLRPASVRLLREAPDGALLSITIHEGKNRQIRRMCAELGLEVISLKRVGEGGLQLGELRSGCWRYLTEAEITLLKNKNAGIQG</sequence>
<dbReference type="InterPro" id="IPR020094">
    <property type="entry name" value="TruA/RsuA/RluB/E/F_N"/>
</dbReference>
<dbReference type="RefSeq" id="WP_073075707.1">
    <property type="nucleotide sequence ID" value="NZ_FQXV01000001.1"/>
</dbReference>
<dbReference type="PROSITE" id="PS01149">
    <property type="entry name" value="PSI_RSU"/>
    <property type="match status" value="1"/>
</dbReference>
<dbReference type="GO" id="GO:0003723">
    <property type="term" value="F:RNA binding"/>
    <property type="evidence" value="ECO:0007669"/>
    <property type="project" value="UniProtKB-KW"/>
</dbReference>
<evidence type="ECO:0000256" key="3">
    <source>
        <dbReference type="PROSITE-ProRule" id="PRU00182"/>
    </source>
</evidence>
<evidence type="ECO:0000313" key="7">
    <source>
        <dbReference type="Proteomes" id="UP000183995"/>
    </source>
</evidence>
<evidence type="ECO:0000259" key="5">
    <source>
        <dbReference type="SMART" id="SM00363"/>
    </source>
</evidence>
<dbReference type="EMBL" id="FQXV01000001">
    <property type="protein sequence ID" value="SHH50853.1"/>
    <property type="molecule type" value="Genomic_DNA"/>
</dbReference>